<sequence>MGFATHDTSSQRLLITGVTGFIGFKTLLVALERGYAVRAVVRHDRHISELAAKSQLISEAHEQETLDFAVIPDFLACDKWPGVLEGITSIIHIASPLAREVGALLFPSLDHTYIFTWLTQHNQSEDYEQDIVKPAISMVNTVLEAAARVPSIRRVVITSSCVTLIPFEWNFTPDSERLYTVSDINSHPKKPYGSAMEAYWASKAYARLATRSFVEAKQPQFDYVHLLPSVVFGPDDRIPPDGAAEELLKDSRAAVIAPALDGSTNSPFPFVGVPVHVADVARAHVDAVDSTRIPGNSEYITSSDTPEGIVWDRDAAAVARKYFPEEVESKVLPLQGTLPCIKFRLDGASTEKAFGWKFTSFEQTMRELLEQYLRLKRNATA</sequence>
<dbReference type="Gene3D" id="3.40.50.720">
    <property type="entry name" value="NAD(P)-binding Rossmann-like Domain"/>
    <property type="match status" value="1"/>
</dbReference>
<dbReference type="InterPro" id="IPR001509">
    <property type="entry name" value="Epimerase_deHydtase"/>
</dbReference>
<proteinExistence type="inferred from homology"/>
<dbReference type="STRING" id="431241.G0RTQ7"/>
<dbReference type="HOGENOM" id="CLU_007383_9_2_1"/>
<dbReference type="eggNOG" id="KOG1502">
    <property type="taxonomic scope" value="Eukaryota"/>
</dbReference>
<gene>
    <name evidence="4" type="ORF">TRIREDRAFT_111093</name>
</gene>
<dbReference type="InterPro" id="IPR050425">
    <property type="entry name" value="NAD(P)_dehydrat-like"/>
</dbReference>
<comment type="similarity">
    <text evidence="2">Belongs to the NAD(P)-dependent epimerase/dehydratase family. Dihydroflavonol-4-reductase subfamily.</text>
</comment>
<evidence type="ECO:0000256" key="1">
    <source>
        <dbReference type="ARBA" id="ARBA00023002"/>
    </source>
</evidence>
<keyword evidence="1" id="KW-0560">Oxidoreductase</keyword>
<dbReference type="Proteomes" id="UP000008984">
    <property type="component" value="Unassembled WGS sequence"/>
</dbReference>
<dbReference type="OrthoDB" id="2735536at2759"/>
<feature type="domain" description="NAD-dependent epimerase/dehydratase" evidence="3">
    <location>
        <begin position="14"/>
        <end position="290"/>
    </location>
</feature>
<dbReference type="InterPro" id="IPR036291">
    <property type="entry name" value="NAD(P)-bd_dom_sf"/>
</dbReference>
<evidence type="ECO:0000259" key="3">
    <source>
        <dbReference type="Pfam" id="PF01370"/>
    </source>
</evidence>
<accession>G0RTQ7</accession>
<dbReference type="GeneID" id="18482259"/>
<dbReference type="AlphaFoldDB" id="G0RTQ7"/>
<organism evidence="5">
    <name type="scientific">Hypocrea jecorina (strain QM6a)</name>
    <name type="common">Trichoderma reesei</name>
    <dbReference type="NCBI Taxonomy" id="431241"/>
    <lineage>
        <taxon>Eukaryota</taxon>
        <taxon>Fungi</taxon>
        <taxon>Dikarya</taxon>
        <taxon>Ascomycota</taxon>
        <taxon>Pezizomycotina</taxon>
        <taxon>Sordariomycetes</taxon>
        <taxon>Hypocreomycetidae</taxon>
        <taxon>Hypocreales</taxon>
        <taxon>Hypocreaceae</taxon>
        <taxon>Trichoderma</taxon>
    </lineage>
</organism>
<dbReference type="VEuPathDB" id="FungiDB:TRIREDRAFT_111093"/>
<dbReference type="KEGG" id="tre:TRIREDRAFT_111093"/>
<dbReference type="EMBL" id="GL985079">
    <property type="protein sequence ID" value="EGR45405.1"/>
    <property type="molecule type" value="Genomic_DNA"/>
</dbReference>
<dbReference type="GO" id="GO:0016616">
    <property type="term" value="F:oxidoreductase activity, acting on the CH-OH group of donors, NAD or NADP as acceptor"/>
    <property type="evidence" value="ECO:0007669"/>
    <property type="project" value="TreeGrafter"/>
</dbReference>
<evidence type="ECO:0000313" key="5">
    <source>
        <dbReference type="Proteomes" id="UP000008984"/>
    </source>
</evidence>
<evidence type="ECO:0000313" key="4">
    <source>
        <dbReference type="EMBL" id="EGR45405.1"/>
    </source>
</evidence>
<dbReference type="SUPFAM" id="SSF51735">
    <property type="entry name" value="NAD(P)-binding Rossmann-fold domains"/>
    <property type="match status" value="1"/>
</dbReference>
<reference evidence="4 5" key="1">
    <citation type="journal article" date="2008" name="Nat. Biotechnol.">
        <title>Genome sequencing and analysis of the biomass-degrading fungus Trichoderma reesei (syn. Hypocrea jecorina).</title>
        <authorList>
            <person name="Martinez D."/>
            <person name="Berka R.M."/>
            <person name="Henrissat B."/>
            <person name="Saloheimo M."/>
            <person name="Arvas M."/>
            <person name="Baker S.E."/>
            <person name="Chapman J."/>
            <person name="Chertkov O."/>
            <person name="Coutinho P.M."/>
            <person name="Cullen D."/>
            <person name="Danchin E.G."/>
            <person name="Grigoriev I.V."/>
            <person name="Harris P."/>
            <person name="Jackson M."/>
            <person name="Kubicek C.P."/>
            <person name="Han C.S."/>
            <person name="Ho I."/>
            <person name="Larrondo L.F."/>
            <person name="de Leon A.L."/>
            <person name="Magnuson J.K."/>
            <person name="Merino S."/>
            <person name="Misra M."/>
            <person name="Nelson B."/>
            <person name="Putnam N."/>
            <person name="Robbertse B."/>
            <person name="Salamov A.A."/>
            <person name="Schmoll M."/>
            <person name="Terry A."/>
            <person name="Thayer N."/>
            <person name="Westerholm-Parvinen A."/>
            <person name="Schoch C.L."/>
            <person name="Yao J."/>
            <person name="Barabote R."/>
            <person name="Nelson M.A."/>
            <person name="Detter C."/>
            <person name="Bruce D."/>
            <person name="Kuske C.R."/>
            <person name="Xie G."/>
            <person name="Richardson P."/>
            <person name="Rokhsar D.S."/>
            <person name="Lucas S.M."/>
            <person name="Rubin E.M."/>
            <person name="Dunn-Coleman N."/>
            <person name="Ward M."/>
            <person name="Brettin T.S."/>
        </authorList>
    </citation>
    <scope>NUCLEOTIDE SEQUENCE [LARGE SCALE GENOMIC DNA]</scope>
    <source>
        <strain evidence="4 5">QM6a</strain>
    </source>
</reference>
<dbReference type="RefSeq" id="XP_006968605.1">
    <property type="nucleotide sequence ID" value="XM_006968543.1"/>
</dbReference>
<dbReference type="PANTHER" id="PTHR10366:SF564">
    <property type="entry name" value="STEROL-4-ALPHA-CARBOXYLATE 3-DEHYDROGENASE, DECARBOXYLATING"/>
    <property type="match status" value="1"/>
</dbReference>
<dbReference type="PANTHER" id="PTHR10366">
    <property type="entry name" value="NAD DEPENDENT EPIMERASE/DEHYDRATASE"/>
    <property type="match status" value="1"/>
</dbReference>
<name>G0RTQ7_HYPJQ</name>
<keyword evidence="5" id="KW-1185">Reference proteome</keyword>
<evidence type="ECO:0000256" key="2">
    <source>
        <dbReference type="ARBA" id="ARBA00023445"/>
    </source>
</evidence>
<dbReference type="Pfam" id="PF01370">
    <property type="entry name" value="Epimerase"/>
    <property type="match status" value="1"/>
</dbReference>
<protein>
    <submittedName>
        <fullName evidence="4">Predicted protein</fullName>
    </submittedName>
</protein>